<dbReference type="OrthoDB" id="425925at2759"/>
<dbReference type="AlphaFoldDB" id="A0A2J6SKV4"/>
<accession>A0A2J6SKV4</accession>
<dbReference type="STRING" id="1095630.A0A2J6SKV4"/>
<evidence type="ECO:0000313" key="2">
    <source>
        <dbReference type="Proteomes" id="UP000235371"/>
    </source>
</evidence>
<evidence type="ECO:0000313" key="1">
    <source>
        <dbReference type="EMBL" id="PMD51395.1"/>
    </source>
</evidence>
<gene>
    <name evidence="1" type="ORF">K444DRAFT_601707</name>
</gene>
<dbReference type="InParanoid" id="A0A2J6SKV4"/>
<reference evidence="1 2" key="1">
    <citation type="submission" date="2016-04" db="EMBL/GenBank/DDBJ databases">
        <title>A degradative enzymes factory behind the ericoid mycorrhizal symbiosis.</title>
        <authorList>
            <consortium name="DOE Joint Genome Institute"/>
            <person name="Martino E."/>
            <person name="Morin E."/>
            <person name="Grelet G."/>
            <person name="Kuo A."/>
            <person name="Kohler A."/>
            <person name="Daghino S."/>
            <person name="Barry K."/>
            <person name="Choi C."/>
            <person name="Cichocki N."/>
            <person name="Clum A."/>
            <person name="Copeland A."/>
            <person name="Hainaut M."/>
            <person name="Haridas S."/>
            <person name="Labutti K."/>
            <person name="Lindquist E."/>
            <person name="Lipzen A."/>
            <person name="Khouja H.-R."/>
            <person name="Murat C."/>
            <person name="Ohm R."/>
            <person name="Olson A."/>
            <person name="Spatafora J."/>
            <person name="Veneault-Fourrey C."/>
            <person name="Henrissat B."/>
            <person name="Grigoriev I."/>
            <person name="Martin F."/>
            <person name="Perotto S."/>
        </authorList>
    </citation>
    <scope>NUCLEOTIDE SEQUENCE [LARGE SCALE GENOMIC DNA]</scope>
    <source>
        <strain evidence="1 2">E</strain>
    </source>
</reference>
<dbReference type="RefSeq" id="XP_024728299.1">
    <property type="nucleotide sequence ID" value="XM_024878694.1"/>
</dbReference>
<dbReference type="EMBL" id="KZ613912">
    <property type="protein sequence ID" value="PMD51395.1"/>
    <property type="molecule type" value="Genomic_DNA"/>
</dbReference>
<sequence length="191" mass="20619">MTHPILYLIRHGEKPDKINGKDPDGLSAQGQARAEGLQVVFGKQSPYNINCIIAEHPKKDGSRDRPYKTVLPLSEELGIEINQSIDRDDAHGAADAAKGYNGPGNVLICWEHGVLGKIVRALGVKEKVEYPGERFDIIWEVKYPYGTLEWAGSENVPGIDGPQNPAETGILPSVTGATETAASLVEVVPAK</sequence>
<proteinExistence type="predicted"/>
<keyword evidence="2" id="KW-1185">Reference proteome</keyword>
<protein>
    <submittedName>
        <fullName evidence="1">Putative phosphoglycerate mutase family protein</fullName>
    </submittedName>
</protein>
<organism evidence="1 2">
    <name type="scientific">Hyaloscypha bicolor E</name>
    <dbReference type="NCBI Taxonomy" id="1095630"/>
    <lineage>
        <taxon>Eukaryota</taxon>
        <taxon>Fungi</taxon>
        <taxon>Dikarya</taxon>
        <taxon>Ascomycota</taxon>
        <taxon>Pezizomycotina</taxon>
        <taxon>Leotiomycetes</taxon>
        <taxon>Helotiales</taxon>
        <taxon>Hyaloscyphaceae</taxon>
        <taxon>Hyaloscypha</taxon>
        <taxon>Hyaloscypha bicolor</taxon>
    </lineage>
</organism>
<dbReference type="GeneID" id="36586771"/>
<dbReference type="Proteomes" id="UP000235371">
    <property type="component" value="Unassembled WGS sequence"/>
</dbReference>
<name>A0A2J6SKV4_9HELO</name>